<gene>
    <name evidence="2" type="ORF">DBO85_15005</name>
</gene>
<sequence length="427" mass="47692">MALRACAIALVVGGCSPSLLAMPAHGLEIGGFGRPMQAAEVEAFLDRGARFAYRGKQLQPVGDWYQRNSRFYLLGDQRSMLAIGIGKEALSTDYFKPGTQLIRIHETGVPLSTQLSTFATLGWPQSNPDLRVFPQIAAVLSDSSGELRRYSLPPYAREGLLLVAPDQSRLVSRQAYGPVVLIEPGQGLVGMLWPDPKTLTAAREQVSREGRRLAQTGRYDHGSQFGLFEPYANYQWLNDSVSWYRKDGQWHLRGFGKTTEPEPLSTDFARFLQGYYAQLVLTGKPPAWKNFRAGHPGFRVLPSNDPRLRQPCNCGPLYFLDNPLPLAFELTRPHQLLGVRVEAFGLSDWRLKPLLYTRQDKPAALTAMTRHFASRGLRMEPLNADYHVIRGGAVKVFVRFHTTADPSTLAIEVADHGDIYCVECHHD</sequence>
<evidence type="ECO:0000256" key="1">
    <source>
        <dbReference type="SAM" id="SignalP"/>
    </source>
</evidence>
<keyword evidence="3" id="KW-1185">Reference proteome</keyword>
<name>A0A2T5P7A4_9PSED</name>
<feature type="signal peptide" evidence="1">
    <location>
        <begin position="1"/>
        <end position="21"/>
    </location>
</feature>
<protein>
    <submittedName>
        <fullName evidence="2">Uncharacterized protein</fullName>
    </submittedName>
</protein>
<accession>A0A2T5P7A4</accession>
<proteinExistence type="predicted"/>
<comment type="caution">
    <text evidence="2">The sequence shown here is derived from an EMBL/GenBank/DDBJ whole genome shotgun (WGS) entry which is preliminary data.</text>
</comment>
<evidence type="ECO:0000313" key="3">
    <source>
        <dbReference type="Proteomes" id="UP000244064"/>
    </source>
</evidence>
<dbReference type="AlphaFoldDB" id="A0A2T5P7A4"/>
<reference evidence="2 3" key="1">
    <citation type="submission" date="2018-04" db="EMBL/GenBank/DDBJ databases">
        <title>Pseudomonas sp. nov., isolated from mangrove soil.</title>
        <authorList>
            <person name="Chen C."/>
        </authorList>
    </citation>
    <scope>NUCLEOTIDE SEQUENCE [LARGE SCALE GENOMIC DNA]</scope>
    <source>
        <strain evidence="2 3">TC-11</strain>
    </source>
</reference>
<dbReference type="Proteomes" id="UP000244064">
    <property type="component" value="Unassembled WGS sequence"/>
</dbReference>
<organism evidence="2 3">
    <name type="scientific">Pseudomonas mangrovi</name>
    <dbReference type="NCBI Taxonomy" id="2161748"/>
    <lineage>
        <taxon>Bacteria</taxon>
        <taxon>Pseudomonadati</taxon>
        <taxon>Pseudomonadota</taxon>
        <taxon>Gammaproteobacteria</taxon>
        <taxon>Pseudomonadales</taxon>
        <taxon>Pseudomonadaceae</taxon>
        <taxon>Pseudomonas</taxon>
    </lineage>
</organism>
<dbReference type="EMBL" id="QASN01000020">
    <property type="protein sequence ID" value="PTU73620.1"/>
    <property type="molecule type" value="Genomic_DNA"/>
</dbReference>
<dbReference type="PROSITE" id="PS51257">
    <property type="entry name" value="PROKAR_LIPOPROTEIN"/>
    <property type="match status" value="1"/>
</dbReference>
<feature type="chain" id="PRO_5015501746" evidence="1">
    <location>
        <begin position="22"/>
        <end position="427"/>
    </location>
</feature>
<keyword evidence="1" id="KW-0732">Signal</keyword>
<evidence type="ECO:0000313" key="2">
    <source>
        <dbReference type="EMBL" id="PTU73620.1"/>
    </source>
</evidence>